<evidence type="ECO:0008006" key="3">
    <source>
        <dbReference type="Google" id="ProtNLM"/>
    </source>
</evidence>
<gene>
    <name evidence="1" type="ORF">SAMN05444363_2825</name>
</gene>
<dbReference type="Proteomes" id="UP000184488">
    <property type="component" value="Unassembled WGS sequence"/>
</dbReference>
<evidence type="ECO:0000313" key="1">
    <source>
        <dbReference type="EMBL" id="SHJ15482.1"/>
    </source>
</evidence>
<dbReference type="PROSITE" id="PS51257">
    <property type="entry name" value="PROKAR_LIPOPROTEIN"/>
    <property type="match status" value="1"/>
</dbReference>
<dbReference type="STRING" id="415425.SAMN05444363_2825"/>
<proteinExistence type="predicted"/>
<dbReference type="EMBL" id="FQZI01000006">
    <property type="protein sequence ID" value="SHJ15482.1"/>
    <property type="molecule type" value="Genomic_DNA"/>
</dbReference>
<dbReference type="RefSeq" id="WP_073312144.1">
    <property type="nucleotide sequence ID" value="NZ_FQZI01000006.1"/>
</dbReference>
<dbReference type="OrthoDB" id="660065at2"/>
<evidence type="ECO:0000313" key="2">
    <source>
        <dbReference type="Proteomes" id="UP000184488"/>
    </source>
</evidence>
<dbReference type="Gene3D" id="2.180.10.10">
    <property type="entry name" value="RHS repeat-associated core"/>
    <property type="match status" value="1"/>
</dbReference>
<dbReference type="AlphaFoldDB" id="A0A1M6H008"/>
<keyword evidence="2" id="KW-1185">Reference proteome</keyword>
<protein>
    <recommendedName>
        <fullName evidence="3">YD repeat-containing protein</fullName>
    </recommendedName>
</protein>
<reference evidence="2" key="1">
    <citation type="submission" date="2016-11" db="EMBL/GenBank/DDBJ databases">
        <authorList>
            <person name="Varghese N."/>
            <person name="Submissions S."/>
        </authorList>
    </citation>
    <scope>NUCLEOTIDE SEQUENCE [LARGE SCALE GENOMIC DNA]</scope>
    <source>
        <strain evidence="2">DSM 18829</strain>
    </source>
</reference>
<name>A0A1M6H008_9FLAO</name>
<accession>A0A1M6H008</accession>
<sequence>MKKIISILTVTVLLTACSKSDDEVVTPKQVKTYLKSEAIDVFNGTTTFTLSSNYTYNSQNQIIGIEETSSDTYYSSNKSYTNFVYNSKGKLESYQLQYTVNGTIYNYKNTYIYSPEGVVQEITTTNLATNTITQRNTYEYTTNGLIFRYVQASGNVGQTNIYTYNGDNISQIEYKNQSGTTVQIQNFNGYDNKPNPFQLRWASVPDKLRSINNCSSEVRTNSSTGAVTTTQYNYEYNADGYPTKRIDISSGRTATWTYEKR</sequence>
<organism evidence="1 2">
    <name type="scientific">Flavobacterium terrae</name>
    <dbReference type="NCBI Taxonomy" id="415425"/>
    <lineage>
        <taxon>Bacteria</taxon>
        <taxon>Pseudomonadati</taxon>
        <taxon>Bacteroidota</taxon>
        <taxon>Flavobacteriia</taxon>
        <taxon>Flavobacteriales</taxon>
        <taxon>Flavobacteriaceae</taxon>
        <taxon>Flavobacterium</taxon>
    </lineage>
</organism>